<dbReference type="NCBIfam" id="NF041747">
    <property type="entry name" value="Drt3a"/>
    <property type="match status" value="1"/>
</dbReference>
<protein>
    <submittedName>
        <fullName evidence="2">Reverse transcriptase (RNA-dependent DNA polymerase)</fullName>
    </submittedName>
</protein>
<dbReference type="Pfam" id="PF00078">
    <property type="entry name" value="RVT_1"/>
    <property type="match status" value="1"/>
</dbReference>
<comment type="caution">
    <text evidence="2">The sequence shown here is derived from an EMBL/GenBank/DDBJ whole genome shotgun (WGS) entry which is preliminary data.</text>
</comment>
<dbReference type="Proteomes" id="UP000247584">
    <property type="component" value="Unassembled WGS sequence"/>
</dbReference>
<evidence type="ECO:0000313" key="3">
    <source>
        <dbReference type="Proteomes" id="UP000247584"/>
    </source>
</evidence>
<evidence type="ECO:0000313" key="2">
    <source>
        <dbReference type="EMBL" id="PYE56913.1"/>
    </source>
</evidence>
<evidence type="ECO:0000259" key="1">
    <source>
        <dbReference type="PROSITE" id="PS50878"/>
    </source>
</evidence>
<accession>A0ABX5PKL9</accession>
<feature type="domain" description="Reverse transcriptase" evidence="1">
    <location>
        <begin position="1"/>
        <end position="245"/>
    </location>
</feature>
<dbReference type="EMBL" id="QJSY01000026">
    <property type="protein sequence ID" value="PYE56913.1"/>
    <property type="molecule type" value="Genomic_DNA"/>
</dbReference>
<dbReference type="RefSeq" id="WP_157822680.1">
    <property type="nucleotide sequence ID" value="NZ_BMXX01000026.1"/>
</dbReference>
<reference evidence="2 3" key="1">
    <citation type="submission" date="2018-06" db="EMBL/GenBank/DDBJ databases">
        <title>Genomic Encyclopedia of Type Strains, Phase III (KMG-III): the genomes of soil and plant-associated and newly described type strains.</title>
        <authorList>
            <person name="Whitman W."/>
        </authorList>
    </citation>
    <scope>NUCLEOTIDE SEQUENCE [LARGE SCALE GENOMIC DNA]</scope>
    <source>
        <strain evidence="2 3">JC5</strain>
    </source>
</reference>
<dbReference type="GO" id="GO:0003964">
    <property type="term" value="F:RNA-directed DNA polymerase activity"/>
    <property type="evidence" value="ECO:0007669"/>
    <property type="project" value="UniProtKB-KW"/>
</dbReference>
<keyword evidence="2" id="KW-0808">Transferase</keyword>
<name>A0ABX5PKL9_9GAMM</name>
<dbReference type="PROSITE" id="PS50878">
    <property type="entry name" value="RT_POL"/>
    <property type="match status" value="1"/>
</dbReference>
<proteinExistence type="predicted"/>
<keyword evidence="2" id="KW-0695">RNA-directed DNA polymerase</keyword>
<sequence length="390" mass="45793">MMKELPSKYIEIKSLEKICKLIGKDLKLAKDTLIAVYNDNTNLFHSTPLKIKNKVALKLESDQGIILSNYISNIIRTVSKSKQENRNNIISSIIQLLNEDTKKYIYRLDVKKFYESICINTLYNNLLDDQRISPQTKRFIRIYLSEIESKGVEGIGRGVGLSVALSEYFICNFDDKINKIDGVYFYSRFVDDVLIFSHKKITENNTFFQDFLPKPLELHTSSDKSHIVELIDNTENKISYLGYEFICNSKSIISIDISDNKEKKIKNRLAKAVLDYGKTDDYTTFKNRIRYIIGNRKVKLKNGRTIHTGFYYSYKHINIDSSEKIKRLDLFYKSLFYSKNSRLNKILRSKSMTKREINDLNKMSFKDSFKKRQMYNIKNINIIKQCWNND</sequence>
<gene>
    <name evidence="2" type="ORF">C8J23_1262</name>
</gene>
<organism evidence="2 3">
    <name type="scientific">Shewanella chilikensis</name>
    <dbReference type="NCBI Taxonomy" id="558541"/>
    <lineage>
        <taxon>Bacteria</taxon>
        <taxon>Pseudomonadati</taxon>
        <taxon>Pseudomonadota</taxon>
        <taxon>Gammaproteobacteria</taxon>
        <taxon>Alteromonadales</taxon>
        <taxon>Shewanellaceae</taxon>
        <taxon>Shewanella</taxon>
    </lineage>
</organism>
<dbReference type="InterPro" id="IPR000477">
    <property type="entry name" value="RT_dom"/>
</dbReference>
<keyword evidence="2" id="KW-0548">Nucleotidyltransferase</keyword>
<keyword evidence="3" id="KW-1185">Reference proteome</keyword>